<evidence type="ECO:0000313" key="11">
    <source>
        <dbReference type="EMBL" id="JAS20129.1"/>
    </source>
</evidence>
<gene>
    <name evidence="11" type="ORF">g.30313</name>
    <name evidence="12" type="ORF">g.30314</name>
    <name evidence="10" type="ORF">g.30315</name>
</gene>
<evidence type="ECO:0000256" key="4">
    <source>
        <dbReference type="ARBA" id="ARBA00022927"/>
    </source>
</evidence>
<dbReference type="EMBL" id="GEDC01017169">
    <property type="protein sequence ID" value="JAS20129.1"/>
    <property type="molecule type" value="Transcribed_RNA"/>
</dbReference>
<organism evidence="12">
    <name type="scientific">Clastoptera arizonana</name>
    <name type="common">Arizona spittle bug</name>
    <dbReference type="NCBI Taxonomy" id="38151"/>
    <lineage>
        <taxon>Eukaryota</taxon>
        <taxon>Metazoa</taxon>
        <taxon>Ecdysozoa</taxon>
        <taxon>Arthropoda</taxon>
        <taxon>Hexapoda</taxon>
        <taxon>Insecta</taxon>
        <taxon>Pterygota</taxon>
        <taxon>Neoptera</taxon>
        <taxon>Paraneoptera</taxon>
        <taxon>Hemiptera</taxon>
        <taxon>Auchenorrhyncha</taxon>
        <taxon>Cercopoidea</taxon>
        <taxon>Clastopteridae</taxon>
        <taxon>Clastoptera</taxon>
    </lineage>
</organism>
<reference evidence="12" key="1">
    <citation type="submission" date="2015-12" db="EMBL/GenBank/DDBJ databases">
        <title>De novo transcriptome assembly of four potential Pierce s Disease insect vectors from Arizona vineyards.</title>
        <authorList>
            <person name="Tassone E.E."/>
        </authorList>
    </citation>
    <scope>NUCLEOTIDE SEQUENCE</scope>
</reference>
<dbReference type="InterPro" id="IPR007252">
    <property type="entry name" value="Nup84/Nup107"/>
</dbReference>
<accession>A0A1B6E7T7</accession>
<dbReference type="GO" id="GO:0006406">
    <property type="term" value="P:mRNA export from nucleus"/>
    <property type="evidence" value="ECO:0007669"/>
    <property type="project" value="TreeGrafter"/>
</dbReference>
<protein>
    <recommendedName>
        <fullName evidence="9">Nuclear pore complex protein</fullName>
    </recommendedName>
</protein>
<keyword evidence="7 9" id="KW-0472">Membrane</keyword>
<evidence type="ECO:0000256" key="6">
    <source>
        <dbReference type="ARBA" id="ARBA00023132"/>
    </source>
</evidence>
<keyword evidence="6 9" id="KW-0906">Nuclear pore complex</keyword>
<comment type="function">
    <text evidence="9">Functions as a component of the nuclear pore complex (NPC).</text>
</comment>
<keyword evidence="3" id="KW-0509">mRNA transport</keyword>
<evidence type="ECO:0000256" key="2">
    <source>
        <dbReference type="ARBA" id="ARBA00022448"/>
    </source>
</evidence>
<dbReference type="Gene3D" id="1.10.3450.20">
    <property type="match status" value="1"/>
</dbReference>
<evidence type="ECO:0000256" key="3">
    <source>
        <dbReference type="ARBA" id="ARBA00022816"/>
    </source>
</evidence>
<comment type="subcellular location">
    <subcellularLocation>
        <location evidence="9">Nucleus</location>
        <location evidence="9">Nuclear pore complex</location>
    </subcellularLocation>
    <subcellularLocation>
        <location evidence="9">Nucleus membrane</location>
    </subcellularLocation>
</comment>
<keyword evidence="5 9" id="KW-0811">Translocation</keyword>
<keyword evidence="4" id="KW-0653">Protein transport</keyword>
<evidence type="ECO:0000256" key="9">
    <source>
        <dbReference type="RuleBase" id="RU365072"/>
    </source>
</evidence>
<dbReference type="AlphaFoldDB" id="A0A1B6E7T7"/>
<dbReference type="GO" id="GO:0031080">
    <property type="term" value="C:nuclear pore outer ring"/>
    <property type="evidence" value="ECO:0007669"/>
    <property type="project" value="TreeGrafter"/>
</dbReference>
<comment type="similarity">
    <text evidence="1 9">Belongs to the nucleoporin Nup84/Nup107 family.</text>
</comment>
<evidence type="ECO:0000256" key="1">
    <source>
        <dbReference type="ARBA" id="ARBA00009510"/>
    </source>
</evidence>
<feature type="non-terminal residue" evidence="12">
    <location>
        <position position="655"/>
    </location>
</feature>
<dbReference type="GO" id="GO:0017056">
    <property type="term" value="F:structural constituent of nuclear pore"/>
    <property type="evidence" value="ECO:0007669"/>
    <property type="project" value="UniProtKB-UniRule"/>
</dbReference>
<dbReference type="PANTHER" id="PTHR13003:SF2">
    <property type="entry name" value="NUCLEAR PORE COMPLEX PROTEIN NUP107"/>
    <property type="match status" value="1"/>
</dbReference>
<dbReference type="FunFam" id="1.10.3450.20:FF:000001">
    <property type="entry name" value="Nuclear pore complex protein"/>
    <property type="match status" value="1"/>
</dbReference>
<evidence type="ECO:0000256" key="7">
    <source>
        <dbReference type="ARBA" id="ARBA00023136"/>
    </source>
</evidence>
<evidence type="ECO:0000256" key="5">
    <source>
        <dbReference type="ARBA" id="ARBA00023010"/>
    </source>
</evidence>
<dbReference type="PANTHER" id="PTHR13003">
    <property type="entry name" value="NUP107-RELATED"/>
    <property type="match status" value="1"/>
</dbReference>
<name>A0A1B6E7T7_9HEMI</name>
<proteinExistence type="inferred from homology"/>
<sequence>MSSEDVLEKSLLLLDEALNTSTTNVASPSWRMQRQKYGFDSLQYSTRPSDAADLSITMNTGELSMIRNSPRTSGMLYKSSLRDLETNKPVFGTSKYRKSDIKDLSITLNPNEISNLDASATFTGRTIEGGSRFSMSRIRETDLENLSITINPDEKSRLFETTMTGQPLVNEENGLYLAFLESLQSNQSSGEVFDTIANFAQTCSNVLDIMRENTSKGHKNKFLSSKDTKWLEMERNNWRLVYCLYQNRLVNNKNSNQEDDCVSMEIGDLPNYVSEKDIVQKYYKMDNGIRECQLIVDWLEKNAVDEYEGSVKPRLGHYMDKTVAWENTLHQLQNKDVVYSSSRTIISSLDPDAPLRHGEQGHLHDLDIEDQTRLLEQVFIEIRCGRLEKAQELCTHCGQSWRAATLDGWRLYHDPNYSKKSTVEKLPVEGNPNRDVWKLLAWRLAEDQRAPVFARAIHGILCGNLSSVLPVCKGWEDLLWAYTRVLVDNKVEKEIRSNMMKPYADMPAMYWNFKMTLPEIFTELAASKHLDIRQEAQSPERVLQMLLILNKVPELLKKMREWVKTENCQPQLKRFMAHLVLILRLMGYVHKEDVGNEIVKAYVEALIQQGDPQLVAYYTATLPQEDQINMYSDFLEGITDSTERRYCLEAAELVG</sequence>
<comment type="subunit">
    <text evidence="9">Part of the nuclear pore complex (NPC).</text>
</comment>
<keyword evidence="8 9" id="KW-0539">Nucleus</keyword>
<dbReference type="EMBL" id="GEDC01003308">
    <property type="protein sequence ID" value="JAS33990.1"/>
    <property type="molecule type" value="Transcribed_RNA"/>
</dbReference>
<keyword evidence="2 9" id="KW-0813">Transport</keyword>
<evidence type="ECO:0000313" key="12">
    <source>
        <dbReference type="EMBL" id="JAS33990.1"/>
    </source>
</evidence>
<dbReference type="EMBL" id="GEDC01025484">
    <property type="protein sequence ID" value="JAS11814.1"/>
    <property type="molecule type" value="Transcribed_RNA"/>
</dbReference>
<evidence type="ECO:0000313" key="10">
    <source>
        <dbReference type="EMBL" id="JAS11814.1"/>
    </source>
</evidence>
<dbReference type="GO" id="GO:0031965">
    <property type="term" value="C:nuclear membrane"/>
    <property type="evidence" value="ECO:0007669"/>
    <property type="project" value="UniProtKB-SubCell"/>
</dbReference>
<evidence type="ECO:0000256" key="8">
    <source>
        <dbReference type="ARBA" id="ARBA00023242"/>
    </source>
</evidence>
<dbReference type="GO" id="GO:0006606">
    <property type="term" value="P:protein import into nucleus"/>
    <property type="evidence" value="ECO:0007669"/>
    <property type="project" value="TreeGrafter"/>
</dbReference>
<dbReference type="Pfam" id="PF04121">
    <property type="entry name" value="Nup84_Nup100"/>
    <property type="match status" value="1"/>
</dbReference>
<dbReference type="GO" id="GO:0000973">
    <property type="term" value="P:post-transcriptional tethering of RNA polymerase II gene DNA at nuclear periphery"/>
    <property type="evidence" value="ECO:0007669"/>
    <property type="project" value="TreeGrafter"/>
</dbReference>